<dbReference type="GO" id="GO:0043448">
    <property type="term" value="P:alkane catabolic process"/>
    <property type="evidence" value="ECO:0007669"/>
    <property type="project" value="TreeGrafter"/>
</dbReference>
<dbReference type="PROSITE" id="PS51257">
    <property type="entry name" value="PROKAR_LIPOPROTEIN"/>
    <property type="match status" value="1"/>
</dbReference>
<dbReference type="Proteomes" id="UP000179769">
    <property type="component" value="Unassembled WGS sequence"/>
</dbReference>
<dbReference type="PANTHER" id="PTHR39335:SF1">
    <property type="entry name" value="BLL4220 PROTEIN"/>
    <property type="match status" value="1"/>
</dbReference>
<dbReference type="AlphaFoldDB" id="A0A1S1RG58"/>
<dbReference type="InterPro" id="IPR005297">
    <property type="entry name" value="Lipoprotein_repeat"/>
</dbReference>
<gene>
    <name evidence="3" type="ORF">BBK14_30620</name>
</gene>
<keyword evidence="2" id="KW-0732">Signal</keyword>
<reference evidence="4" key="1">
    <citation type="submission" date="2016-07" db="EMBL/GenBank/DDBJ databases">
        <title>Frankia sp. NRRL B-16219 Genome sequencing.</title>
        <authorList>
            <person name="Ghodhbane-Gtari F."/>
            <person name="Swanson E."/>
            <person name="Gueddou A."/>
            <person name="Louati M."/>
            <person name="Nouioui I."/>
            <person name="Hezbri K."/>
            <person name="Abebe-Akele F."/>
            <person name="Simpson S."/>
            <person name="Morris K."/>
            <person name="Thomas K."/>
            <person name="Gtari M."/>
            <person name="Tisa L.S."/>
        </authorList>
    </citation>
    <scope>NUCLEOTIDE SEQUENCE [LARGE SCALE GENOMIC DNA]</scope>
    <source>
        <strain evidence="4">NRRL B-16219</strain>
    </source>
</reference>
<feature type="chain" id="PRO_5038741272" description="Lipoprotein" evidence="2">
    <location>
        <begin position="20"/>
        <end position="181"/>
    </location>
</feature>
<evidence type="ECO:0000256" key="2">
    <source>
        <dbReference type="SAM" id="SignalP"/>
    </source>
</evidence>
<dbReference type="Pfam" id="PF03640">
    <property type="entry name" value="Lipoprotein_15"/>
    <property type="match status" value="2"/>
</dbReference>
<proteinExistence type="predicted"/>
<feature type="signal peptide" evidence="2">
    <location>
        <begin position="1"/>
        <end position="19"/>
    </location>
</feature>
<organism evidence="3 4">
    <name type="scientific">Parafrankia soli</name>
    <dbReference type="NCBI Taxonomy" id="2599596"/>
    <lineage>
        <taxon>Bacteria</taxon>
        <taxon>Bacillati</taxon>
        <taxon>Actinomycetota</taxon>
        <taxon>Actinomycetes</taxon>
        <taxon>Frankiales</taxon>
        <taxon>Frankiaceae</taxon>
        <taxon>Parafrankia</taxon>
    </lineage>
</organism>
<dbReference type="EMBL" id="MAXA01000016">
    <property type="protein sequence ID" value="OHV44789.1"/>
    <property type="molecule type" value="Genomic_DNA"/>
</dbReference>
<accession>A0A1S1RG58</accession>
<dbReference type="PANTHER" id="PTHR39335">
    <property type="entry name" value="BLL4220 PROTEIN"/>
    <property type="match status" value="1"/>
</dbReference>
<comment type="caution">
    <text evidence="3">The sequence shown here is derived from an EMBL/GenBank/DDBJ whole genome shotgun (WGS) entry which is preliminary data.</text>
</comment>
<keyword evidence="4" id="KW-1185">Reference proteome</keyword>
<feature type="region of interest" description="Disordered" evidence="1">
    <location>
        <begin position="28"/>
        <end position="63"/>
    </location>
</feature>
<evidence type="ECO:0000313" key="4">
    <source>
        <dbReference type="Proteomes" id="UP000179769"/>
    </source>
</evidence>
<protein>
    <recommendedName>
        <fullName evidence="5">Lipoprotein</fullName>
    </recommendedName>
</protein>
<name>A0A1S1RG58_9ACTN</name>
<evidence type="ECO:0000313" key="3">
    <source>
        <dbReference type="EMBL" id="OHV44789.1"/>
    </source>
</evidence>
<evidence type="ECO:0000256" key="1">
    <source>
        <dbReference type="SAM" id="MobiDB-lite"/>
    </source>
</evidence>
<sequence length="181" mass="18029">MKKIAMVLSLGVTSLVLVACGSDGESGAAAGSATTATTTSAPAPSPTSTPASGGGGTTSGPAATLDVSTSQFGTILVDGGGRTLYLFEADRGSTSVCSQDCATAWPPYVVSQVPEAGSEVTASEIDTITRVDGTLQVTYHGHPLYYFAKDTTAGAVMGQGIDKFGGKWFVVGPDGNPIEGG</sequence>
<feature type="compositionally biased region" description="Low complexity" evidence="1">
    <location>
        <begin position="28"/>
        <end position="51"/>
    </location>
</feature>
<evidence type="ECO:0008006" key="5">
    <source>
        <dbReference type="Google" id="ProtNLM"/>
    </source>
</evidence>
<dbReference type="RefSeq" id="WP_071059838.1">
    <property type="nucleotide sequence ID" value="NZ_MAXA01000016.1"/>
</dbReference>